<protein>
    <submittedName>
        <fullName evidence="1">Uncharacterized protein</fullName>
    </submittedName>
</protein>
<evidence type="ECO:0000313" key="2">
    <source>
        <dbReference type="Proteomes" id="UP000230069"/>
    </source>
</evidence>
<dbReference type="AlphaFoldDB" id="A0A2G5D8A6"/>
<dbReference type="Proteomes" id="UP000230069">
    <property type="component" value="Unassembled WGS sequence"/>
</dbReference>
<dbReference type="InParanoid" id="A0A2G5D8A6"/>
<evidence type="ECO:0000313" key="1">
    <source>
        <dbReference type="EMBL" id="PIA39733.1"/>
    </source>
</evidence>
<gene>
    <name evidence="1" type="ORF">AQUCO_02600291v1</name>
</gene>
<reference evidence="1 2" key="1">
    <citation type="submission" date="2017-09" db="EMBL/GenBank/DDBJ databases">
        <title>WGS assembly of Aquilegia coerulea Goldsmith.</title>
        <authorList>
            <person name="Hodges S."/>
            <person name="Kramer E."/>
            <person name="Nordborg M."/>
            <person name="Tomkins J."/>
            <person name="Borevitz J."/>
            <person name="Derieg N."/>
            <person name="Yan J."/>
            <person name="Mihaltcheva S."/>
            <person name="Hayes R.D."/>
            <person name="Rokhsar D."/>
        </authorList>
    </citation>
    <scope>NUCLEOTIDE SEQUENCE [LARGE SCALE GENOMIC DNA]</scope>
    <source>
        <strain evidence="2">cv. Goldsmith</strain>
    </source>
</reference>
<dbReference type="EMBL" id="KZ305043">
    <property type="protein sequence ID" value="PIA39733.1"/>
    <property type="molecule type" value="Genomic_DNA"/>
</dbReference>
<keyword evidence="2" id="KW-1185">Reference proteome</keyword>
<organism evidence="1 2">
    <name type="scientific">Aquilegia coerulea</name>
    <name type="common">Rocky mountain columbine</name>
    <dbReference type="NCBI Taxonomy" id="218851"/>
    <lineage>
        <taxon>Eukaryota</taxon>
        <taxon>Viridiplantae</taxon>
        <taxon>Streptophyta</taxon>
        <taxon>Embryophyta</taxon>
        <taxon>Tracheophyta</taxon>
        <taxon>Spermatophyta</taxon>
        <taxon>Magnoliopsida</taxon>
        <taxon>Ranunculales</taxon>
        <taxon>Ranunculaceae</taxon>
        <taxon>Thalictroideae</taxon>
        <taxon>Aquilegia</taxon>
    </lineage>
</organism>
<accession>A0A2G5D8A6</accession>
<proteinExistence type="predicted"/>
<sequence>MARDVKISLSRYGEEHQQIFTLVMSRLISDSLKDGEPPTIGMNLLSSIKEMVGHSQGDKSFILVCKESH</sequence>
<name>A0A2G5D8A6_AQUCA</name>